<comment type="caution">
    <text evidence="2">The sequence shown here is derived from an EMBL/GenBank/DDBJ whole genome shotgun (WGS) entry which is preliminary data.</text>
</comment>
<evidence type="ECO:0000313" key="2">
    <source>
        <dbReference type="EMBL" id="TPX53076.1"/>
    </source>
</evidence>
<organism evidence="2 3">
    <name type="scientific">Chytriomyces confervae</name>
    <dbReference type="NCBI Taxonomy" id="246404"/>
    <lineage>
        <taxon>Eukaryota</taxon>
        <taxon>Fungi</taxon>
        <taxon>Fungi incertae sedis</taxon>
        <taxon>Chytridiomycota</taxon>
        <taxon>Chytridiomycota incertae sedis</taxon>
        <taxon>Chytridiomycetes</taxon>
        <taxon>Chytridiales</taxon>
        <taxon>Chytriomycetaceae</taxon>
        <taxon>Chytriomyces</taxon>
    </lineage>
</organism>
<dbReference type="PANTHER" id="PTHR48054">
    <property type="entry name" value="RECEPTOR KINASE-LIKE PROTEIN XA21"/>
    <property type="match status" value="1"/>
</dbReference>
<dbReference type="SUPFAM" id="SSF52058">
    <property type="entry name" value="L domain-like"/>
    <property type="match status" value="1"/>
</dbReference>
<dbReference type="EMBL" id="QEAP01000978">
    <property type="protein sequence ID" value="TPX53076.1"/>
    <property type="molecule type" value="Genomic_DNA"/>
</dbReference>
<dbReference type="InterPro" id="IPR032675">
    <property type="entry name" value="LRR_dom_sf"/>
</dbReference>
<dbReference type="PANTHER" id="PTHR48054:SF30">
    <property type="entry name" value="LEUCINE-RICH REPEAT PROTEIN KINASE FAMILY PROTEIN"/>
    <property type="match status" value="1"/>
</dbReference>
<dbReference type="Pfam" id="PF00560">
    <property type="entry name" value="LRR_1"/>
    <property type="match status" value="1"/>
</dbReference>
<reference evidence="2 3" key="1">
    <citation type="journal article" date="2019" name="Sci. Rep.">
        <title>Comparative genomics of chytrid fungi reveal insights into the obligate biotrophic and pathogenic lifestyle of Synchytrium endobioticum.</title>
        <authorList>
            <person name="van de Vossenberg B.T.L.H."/>
            <person name="Warris S."/>
            <person name="Nguyen H.D.T."/>
            <person name="van Gent-Pelzer M.P.E."/>
            <person name="Joly D.L."/>
            <person name="van de Geest H.C."/>
            <person name="Bonants P.J.M."/>
            <person name="Smith D.S."/>
            <person name="Levesque C.A."/>
            <person name="van der Lee T.A.J."/>
        </authorList>
    </citation>
    <scope>NUCLEOTIDE SEQUENCE [LARGE SCALE GENOMIC DNA]</scope>
    <source>
        <strain evidence="2 3">CBS 675.73</strain>
    </source>
</reference>
<keyword evidence="3" id="KW-1185">Reference proteome</keyword>
<evidence type="ECO:0000313" key="3">
    <source>
        <dbReference type="Proteomes" id="UP000320333"/>
    </source>
</evidence>
<keyword evidence="1" id="KW-0175">Coiled coil</keyword>
<proteinExistence type="predicted"/>
<evidence type="ECO:0000256" key="1">
    <source>
        <dbReference type="SAM" id="Coils"/>
    </source>
</evidence>
<dbReference type="AlphaFoldDB" id="A0A507DNI2"/>
<feature type="coiled-coil region" evidence="1">
    <location>
        <begin position="39"/>
        <end position="66"/>
    </location>
</feature>
<sequence>MQATMPPAGANTATLSMILSTLEKMQVAMTPAEANAAALSSASQTVKKMQVTMAAMQQEVADLKETQLSILIGQPDLLTKTSHSTLLREFPGPTVLQYQRLSKAINQCLMTSQFAILNMQTAHFDHHFCGIYQDVWLLLPPPYQIAYAREMLKDQDFYRYSGSAEGKPIPESIICLTAAQDISPIPTVLSTGTDLELSVEHNCFCIIPATIGQLQCLYCLNIGGNHLACTIPPEIWSLTELIELKMSGCKMFGSISGVGNLRILEYLDASNNQFSGELLSREIHGLESLLELHLSRNQFSGGEILDMAGSKLKEMCVDPNLQMNYVIRRDRFCDSRHKEVLDRDNSQESDSKYEEIE</sequence>
<dbReference type="Gene3D" id="3.80.10.10">
    <property type="entry name" value="Ribonuclease Inhibitor"/>
    <property type="match status" value="1"/>
</dbReference>
<dbReference type="InterPro" id="IPR001611">
    <property type="entry name" value="Leu-rich_rpt"/>
</dbReference>
<gene>
    <name evidence="2" type="ORF">CcCBS67573_g09759</name>
</gene>
<dbReference type="InterPro" id="IPR052592">
    <property type="entry name" value="LRR-RLK"/>
</dbReference>
<accession>A0A507DNI2</accession>
<dbReference type="OrthoDB" id="676979at2759"/>
<protein>
    <submittedName>
        <fullName evidence="2">Uncharacterized protein</fullName>
    </submittedName>
</protein>
<name>A0A507DNI2_9FUNG</name>
<dbReference type="Proteomes" id="UP000320333">
    <property type="component" value="Unassembled WGS sequence"/>
</dbReference>